<dbReference type="InterPro" id="IPR000515">
    <property type="entry name" value="MetI-like"/>
</dbReference>
<feature type="transmembrane region" description="Helical" evidence="7">
    <location>
        <begin position="69"/>
        <end position="93"/>
    </location>
</feature>
<dbReference type="GO" id="GO:0055085">
    <property type="term" value="P:transmembrane transport"/>
    <property type="evidence" value="ECO:0007669"/>
    <property type="project" value="InterPro"/>
</dbReference>
<evidence type="ECO:0000256" key="3">
    <source>
        <dbReference type="ARBA" id="ARBA00022475"/>
    </source>
</evidence>
<accession>A0A1M7T3K3</accession>
<keyword evidence="4 7" id="KW-0812">Transmembrane</keyword>
<evidence type="ECO:0000313" key="9">
    <source>
        <dbReference type="EMBL" id="SHN65289.1"/>
    </source>
</evidence>
<dbReference type="CDD" id="cd06261">
    <property type="entry name" value="TM_PBP2"/>
    <property type="match status" value="1"/>
</dbReference>
<evidence type="ECO:0000256" key="6">
    <source>
        <dbReference type="ARBA" id="ARBA00023136"/>
    </source>
</evidence>
<evidence type="ECO:0000256" key="5">
    <source>
        <dbReference type="ARBA" id="ARBA00022989"/>
    </source>
</evidence>
<keyword evidence="6 7" id="KW-0472">Membrane</keyword>
<name>A0A1M7T3K3_FERGO</name>
<evidence type="ECO:0000256" key="7">
    <source>
        <dbReference type="RuleBase" id="RU363032"/>
    </source>
</evidence>
<evidence type="ECO:0000313" key="10">
    <source>
        <dbReference type="Proteomes" id="UP000184207"/>
    </source>
</evidence>
<dbReference type="STRING" id="1121883.SAMN02745226_01502"/>
<protein>
    <submittedName>
        <fullName evidence="9">Carbohydrate ABC transporter membrane protein 2, CUT1 family</fullName>
    </submittedName>
</protein>
<comment type="subcellular location">
    <subcellularLocation>
        <location evidence="1 7">Cell membrane</location>
        <topology evidence="1 7">Multi-pass membrane protein</topology>
    </subcellularLocation>
</comment>
<dbReference type="GO" id="GO:0005886">
    <property type="term" value="C:plasma membrane"/>
    <property type="evidence" value="ECO:0007669"/>
    <property type="project" value="UniProtKB-SubCell"/>
</dbReference>
<evidence type="ECO:0000259" key="8">
    <source>
        <dbReference type="PROSITE" id="PS50928"/>
    </source>
</evidence>
<proteinExistence type="inferred from homology"/>
<gene>
    <name evidence="9" type="ORF">SAMN02745226_01502</name>
</gene>
<keyword evidence="10" id="KW-1185">Reference proteome</keyword>
<feature type="transmembrane region" description="Helical" evidence="7">
    <location>
        <begin position="105"/>
        <end position="129"/>
    </location>
</feature>
<feature type="transmembrane region" description="Helical" evidence="7">
    <location>
        <begin position="141"/>
        <end position="161"/>
    </location>
</feature>
<dbReference type="AlphaFoldDB" id="A0A1M7T3K3"/>
<keyword evidence="3" id="KW-1003">Cell membrane</keyword>
<organism evidence="9 10">
    <name type="scientific">Fervidobacterium gondwanense DSM 13020</name>
    <dbReference type="NCBI Taxonomy" id="1121883"/>
    <lineage>
        <taxon>Bacteria</taxon>
        <taxon>Thermotogati</taxon>
        <taxon>Thermotogota</taxon>
        <taxon>Thermotogae</taxon>
        <taxon>Thermotogales</taxon>
        <taxon>Fervidobacteriaceae</taxon>
        <taxon>Fervidobacterium</taxon>
    </lineage>
</organism>
<reference evidence="10" key="1">
    <citation type="submission" date="2016-12" db="EMBL/GenBank/DDBJ databases">
        <authorList>
            <person name="Varghese N."/>
            <person name="Submissions S."/>
        </authorList>
    </citation>
    <scope>NUCLEOTIDE SEQUENCE [LARGE SCALE GENOMIC DNA]</scope>
    <source>
        <strain evidence="10">DSM 13020</strain>
    </source>
</reference>
<dbReference type="PROSITE" id="PS50928">
    <property type="entry name" value="ABC_TM1"/>
    <property type="match status" value="1"/>
</dbReference>
<evidence type="ECO:0000256" key="1">
    <source>
        <dbReference type="ARBA" id="ARBA00004651"/>
    </source>
</evidence>
<dbReference type="SUPFAM" id="SSF161098">
    <property type="entry name" value="MetI-like"/>
    <property type="match status" value="1"/>
</dbReference>
<feature type="transmembrane region" description="Helical" evidence="7">
    <location>
        <begin position="12"/>
        <end position="34"/>
    </location>
</feature>
<evidence type="ECO:0000256" key="2">
    <source>
        <dbReference type="ARBA" id="ARBA00022448"/>
    </source>
</evidence>
<dbReference type="Pfam" id="PF00528">
    <property type="entry name" value="BPD_transp_1"/>
    <property type="match status" value="1"/>
</dbReference>
<feature type="domain" description="ABC transmembrane type-1" evidence="8">
    <location>
        <begin position="70"/>
        <end position="261"/>
    </location>
</feature>
<dbReference type="Proteomes" id="UP000184207">
    <property type="component" value="Unassembled WGS sequence"/>
</dbReference>
<keyword evidence="5 7" id="KW-1133">Transmembrane helix</keyword>
<comment type="similarity">
    <text evidence="7">Belongs to the binding-protein-dependent transport system permease family.</text>
</comment>
<sequence>MRRGIMNISIAYIGIFLISIIYILPFLWTIGTALKPDSEMLDFPPSFFPDEPTFENFPKALQKFPFGRYFMNSLIITIGNVIGVVFSAPLVAYGFSKIKWPGRDVLFFVMLSTVMIPGAVTMVPTFLIFKNLGWLNTFLPLIVPAFLGGGAMNVFLIKQFFETIPQEMLEAARIDGAGDWMIFRKIMLPLAKPVLALVSLFTFIGSWNNYTGPLIYITSEEKYPLALGMPMFMNRYGTYWNQAMAAAILTFLPTVIFFLFAQKYLIEGIKLSGIKG</sequence>
<dbReference type="PANTHER" id="PTHR43744:SF12">
    <property type="entry name" value="ABC TRANSPORTER PERMEASE PROTEIN MG189-RELATED"/>
    <property type="match status" value="1"/>
</dbReference>
<keyword evidence="2 7" id="KW-0813">Transport</keyword>
<dbReference type="EMBL" id="FRDJ01000008">
    <property type="protein sequence ID" value="SHN65289.1"/>
    <property type="molecule type" value="Genomic_DNA"/>
</dbReference>
<dbReference type="RefSeq" id="WP_072760066.1">
    <property type="nucleotide sequence ID" value="NZ_FRDJ01000008.1"/>
</dbReference>
<dbReference type="PANTHER" id="PTHR43744">
    <property type="entry name" value="ABC TRANSPORTER PERMEASE PROTEIN MG189-RELATED-RELATED"/>
    <property type="match status" value="1"/>
</dbReference>
<dbReference type="Gene3D" id="1.10.3720.10">
    <property type="entry name" value="MetI-like"/>
    <property type="match status" value="1"/>
</dbReference>
<feature type="transmembrane region" description="Helical" evidence="7">
    <location>
        <begin position="239"/>
        <end position="261"/>
    </location>
</feature>
<dbReference type="InterPro" id="IPR035906">
    <property type="entry name" value="MetI-like_sf"/>
</dbReference>
<evidence type="ECO:0000256" key="4">
    <source>
        <dbReference type="ARBA" id="ARBA00022692"/>
    </source>
</evidence>